<proteinExistence type="predicted"/>
<gene>
    <name evidence="1" type="ORF">LCGC14_1756750</name>
</gene>
<organism evidence="1">
    <name type="scientific">marine sediment metagenome</name>
    <dbReference type="NCBI Taxonomy" id="412755"/>
    <lineage>
        <taxon>unclassified sequences</taxon>
        <taxon>metagenomes</taxon>
        <taxon>ecological metagenomes</taxon>
    </lineage>
</organism>
<reference evidence="1" key="1">
    <citation type="journal article" date="2015" name="Nature">
        <title>Complex archaea that bridge the gap between prokaryotes and eukaryotes.</title>
        <authorList>
            <person name="Spang A."/>
            <person name="Saw J.H."/>
            <person name="Jorgensen S.L."/>
            <person name="Zaremba-Niedzwiedzka K."/>
            <person name="Martijn J."/>
            <person name="Lind A.E."/>
            <person name="van Eijk R."/>
            <person name="Schleper C."/>
            <person name="Guy L."/>
            <person name="Ettema T.J."/>
        </authorList>
    </citation>
    <scope>NUCLEOTIDE SEQUENCE</scope>
</reference>
<name>A0A0F9HPJ0_9ZZZZ</name>
<sequence>LEVVNVLDGHNNVVNITGSTNFAASFDSRSLSIYDTFSQGSGTIEFWGYFYDSPYVNQILFNNNTQIFHNGSFYWRYDDIDVFMVPGLFGQWVHFEIIWSGNDVDVYINGTKEIDSFWSDSDTTITRIDFMSFDNSSFYVDGVGFSWDSDYDVGDNINSHGKEVITELENNGWTISLIDPYTSIGISGEFNSHKKILNITDDTTTTGASIYDLFQEQTSGIIEWYYKVTSTSGTVAIRIYDGGTECITLILSNAGNDQWYSGGYNFIKPAVADTWQHWKIDFDTSTDTYDIYVDGVLEVDDADFRNVGVALDKIQFESYTANADYSFYLDAISYSWDEPIEFFAGSYNQHSNKEALIDFVIEIPFNYYDHEVMQINVDSRQFTSILANMSFSVYNFTSSSWFLIDNDKYTSETLVEYDVIDFEGIGGLFDSSGNMRFKYYGFNSSEFNLKIDQLNITIYFKTVLEYEITLKLLGTWKYRFKIDVGLGGESIQSWVYFNVVIQQPNFEGISESKYTTKWVLTSVETTGYTVVSYSDDITPSSSWDLSGVSQRDFYKHPSVVDNYLLDNYTAQGSTYESPAQWGDFGFTKGAGNTVGELETNNGANYAIIDAGYTTAPESLLGTIKPNEDIITNWNEGDAAPHWSKIDEAPADMDGDGGKIIETGNGVDDKWNFDTIVIPAGSFISRMHIYIRMRIGDNSQTTTVYITTSLAGVGDYYDDGITLWTWQDQAFSGLSFSQADLDSFWMNVEPYWVGGLQGYIGIEAVYVEVYTTQEAYSVDYIATWNLPEFVLEEDFYYDYRTTFAIDTDLDIYNWDTTVWLELESNTGVGWYTGSYALTDPYIDDGTDRVRIRFQSDLTTTDFDMELDQIVVKYIDHYLISKKHNNSISGYVYMQTNITETIGLGSSEYLIPTTLNEGDYFIVDLQTTSDNALLKLYDDSVL</sequence>
<dbReference type="EMBL" id="LAZR01016281">
    <property type="protein sequence ID" value="KKM05177.1"/>
    <property type="molecule type" value="Genomic_DNA"/>
</dbReference>
<dbReference type="AlphaFoldDB" id="A0A0F9HPJ0"/>
<feature type="non-terminal residue" evidence="1">
    <location>
        <position position="940"/>
    </location>
</feature>
<feature type="non-terminal residue" evidence="1">
    <location>
        <position position="1"/>
    </location>
</feature>
<comment type="caution">
    <text evidence="1">The sequence shown here is derived from an EMBL/GenBank/DDBJ whole genome shotgun (WGS) entry which is preliminary data.</text>
</comment>
<evidence type="ECO:0000313" key="1">
    <source>
        <dbReference type="EMBL" id="KKM05177.1"/>
    </source>
</evidence>
<protein>
    <submittedName>
        <fullName evidence="1">Uncharacterized protein</fullName>
    </submittedName>
</protein>
<accession>A0A0F9HPJ0</accession>